<sequence>MQRTAGTASWEAAILYRAPSPTTGSSTATADTSRTGPRRSSTPADADHIALHGPDTVLRRVAAERGLLTAHLDDGWGNCTSCATAEEAEFGERLVQVHVPSPHPCAVVTALARAWGWEGPR</sequence>
<dbReference type="Proteomes" id="UP001592582">
    <property type="component" value="Unassembled WGS sequence"/>
</dbReference>
<comment type="caution">
    <text evidence="2">The sequence shown here is derived from an EMBL/GenBank/DDBJ whole genome shotgun (WGS) entry which is preliminary data.</text>
</comment>
<evidence type="ECO:0000313" key="2">
    <source>
        <dbReference type="EMBL" id="MFC1410483.1"/>
    </source>
</evidence>
<dbReference type="Pfam" id="PF19730">
    <property type="entry name" value="DUF6221"/>
    <property type="match status" value="1"/>
</dbReference>
<evidence type="ECO:0000313" key="3">
    <source>
        <dbReference type="Proteomes" id="UP001592582"/>
    </source>
</evidence>
<dbReference type="EMBL" id="JBHEZX010000005">
    <property type="protein sequence ID" value="MFC1410483.1"/>
    <property type="molecule type" value="Genomic_DNA"/>
</dbReference>
<feature type="region of interest" description="Disordered" evidence="1">
    <location>
        <begin position="1"/>
        <end position="50"/>
    </location>
</feature>
<proteinExistence type="predicted"/>
<gene>
    <name evidence="2" type="ORF">ACEZDG_14535</name>
</gene>
<name>A0ABV6V9Y4_9ACTN</name>
<keyword evidence="3" id="KW-1185">Reference proteome</keyword>
<evidence type="ECO:0000256" key="1">
    <source>
        <dbReference type="SAM" id="MobiDB-lite"/>
    </source>
</evidence>
<protein>
    <submittedName>
        <fullName evidence="2">DUF6221 family protein</fullName>
    </submittedName>
</protein>
<dbReference type="InterPro" id="IPR046193">
    <property type="entry name" value="DUF6221"/>
</dbReference>
<feature type="compositionally biased region" description="Low complexity" evidence="1">
    <location>
        <begin position="17"/>
        <end position="35"/>
    </location>
</feature>
<dbReference type="RefSeq" id="WP_380508554.1">
    <property type="nucleotide sequence ID" value="NZ_JBHEZX010000005.1"/>
</dbReference>
<accession>A0ABV6V9Y4</accession>
<organism evidence="2 3">
    <name type="scientific">Streptacidiphilus alkalitolerans</name>
    <dbReference type="NCBI Taxonomy" id="3342712"/>
    <lineage>
        <taxon>Bacteria</taxon>
        <taxon>Bacillati</taxon>
        <taxon>Actinomycetota</taxon>
        <taxon>Actinomycetes</taxon>
        <taxon>Kitasatosporales</taxon>
        <taxon>Streptomycetaceae</taxon>
        <taxon>Streptacidiphilus</taxon>
    </lineage>
</organism>
<reference evidence="2 3" key="1">
    <citation type="submission" date="2024-09" db="EMBL/GenBank/DDBJ databases">
        <authorList>
            <person name="Lee S.D."/>
        </authorList>
    </citation>
    <scope>NUCLEOTIDE SEQUENCE [LARGE SCALE GENOMIC DNA]</scope>
    <source>
        <strain evidence="2 3">N1-1</strain>
    </source>
</reference>